<proteinExistence type="predicted"/>
<dbReference type="Proteomes" id="UP000247569">
    <property type="component" value="Unassembled WGS sequence"/>
</dbReference>
<dbReference type="AlphaFoldDB" id="A0A318KJX3"/>
<name>A0A318KJX3_9NOCA</name>
<reference evidence="2 3" key="1">
    <citation type="submission" date="2018-05" db="EMBL/GenBank/DDBJ databases">
        <title>Genomic Encyclopedia of Type Strains, Phase IV (KMG-IV): sequencing the most valuable type-strain genomes for metagenomic binning, comparative biology and taxonomic classification.</title>
        <authorList>
            <person name="Goeker M."/>
        </authorList>
    </citation>
    <scope>NUCLEOTIDE SEQUENCE [LARGE SCALE GENOMIC DNA]</scope>
    <source>
        <strain evidence="2 3">DSM 44704</strain>
    </source>
</reference>
<dbReference type="EMBL" id="QJKF01000008">
    <property type="protein sequence ID" value="PXX61586.1"/>
    <property type="molecule type" value="Genomic_DNA"/>
</dbReference>
<keyword evidence="3" id="KW-1185">Reference proteome</keyword>
<organism evidence="2 3">
    <name type="scientific">Nocardia tenerifensis</name>
    <dbReference type="NCBI Taxonomy" id="228006"/>
    <lineage>
        <taxon>Bacteria</taxon>
        <taxon>Bacillati</taxon>
        <taxon>Actinomycetota</taxon>
        <taxon>Actinomycetes</taxon>
        <taxon>Mycobacteriales</taxon>
        <taxon>Nocardiaceae</taxon>
        <taxon>Nocardia</taxon>
    </lineage>
</organism>
<gene>
    <name evidence="2" type="ORF">DFR70_108144</name>
</gene>
<feature type="domain" description="Ketopantoate reductase N-terminal" evidence="1">
    <location>
        <begin position="12"/>
        <end position="137"/>
    </location>
</feature>
<evidence type="ECO:0000313" key="2">
    <source>
        <dbReference type="EMBL" id="PXX61586.1"/>
    </source>
</evidence>
<dbReference type="InterPro" id="IPR013332">
    <property type="entry name" value="KPR_N"/>
</dbReference>
<dbReference type="Pfam" id="PF02558">
    <property type="entry name" value="ApbA"/>
    <property type="match status" value="1"/>
</dbReference>
<protein>
    <submittedName>
        <fullName evidence="2">2-dehydropantoate 2-reductase</fullName>
    </submittedName>
</protein>
<accession>A0A318KJX3</accession>
<evidence type="ECO:0000259" key="1">
    <source>
        <dbReference type="Pfam" id="PF02558"/>
    </source>
</evidence>
<evidence type="ECO:0000313" key="3">
    <source>
        <dbReference type="Proteomes" id="UP000247569"/>
    </source>
</evidence>
<dbReference type="Gene3D" id="3.40.50.720">
    <property type="entry name" value="NAD(P)-binding Rossmann-like Domain"/>
    <property type="match status" value="1"/>
</dbReference>
<sequence length="294" mass="31513">MSHPTETRGLRVAVIGPGGIGSTFAFHLSRAGHDVTVVARGDRLQRLRCDEAIVTVTGERAAVHVADALDPTTAWDLVLVTVLAAEVEVLLPSLADCAAHTIMFMFNTFRSLDRLRDTVGTQRAVFGFPAIVAGIEEGELSSTILRRGAPTIVSDRRWATVFSEAGIPSSTQPDMQSWLRTHVALVVPLMLAAHSASRNGRGVDRHEAAKLARALREGLHLVRELGNSLTPSAFAILDRLPVPVIAAILWALSRLPAFVRTVSVAPKDEPAALIDEMNSAAPQGTPGILTVRPR</sequence>
<dbReference type="RefSeq" id="WP_110293714.1">
    <property type="nucleotide sequence ID" value="NZ_QJKF01000008.1"/>
</dbReference>
<comment type="caution">
    <text evidence="2">The sequence shown here is derived from an EMBL/GenBank/DDBJ whole genome shotgun (WGS) entry which is preliminary data.</text>
</comment>
<dbReference type="OrthoDB" id="9793586at2"/>
<dbReference type="InterPro" id="IPR036291">
    <property type="entry name" value="NAD(P)-bd_dom_sf"/>
</dbReference>
<dbReference type="SUPFAM" id="SSF51735">
    <property type="entry name" value="NAD(P)-binding Rossmann-fold domains"/>
    <property type="match status" value="1"/>
</dbReference>